<keyword evidence="7" id="KW-0677">Repeat</keyword>
<comment type="caution">
    <text evidence="11">Lacks conserved residue(s) required for the propagation of feature annotation.</text>
</comment>
<feature type="compositionally biased region" description="Basic and acidic residues" evidence="12">
    <location>
        <begin position="331"/>
        <end position="351"/>
    </location>
</feature>
<dbReference type="FunFam" id="2.10.25.10:FF:000038">
    <property type="entry name" value="Fibrillin 2"/>
    <property type="match status" value="1"/>
</dbReference>
<keyword evidence="6 13" id="KW-0732">Signal</keyword>
<evidence type="ECO:0000259" key="14">
    <source>
        <dbReference type="PROSITE" id="PS01178"/>
    </source>
</evidence>
<dbReference type="Gene3D" id="2.10.25.10">
    <property type="entry name" value="Laminin"/>
    <property type="match status" value="10"/>
</dbReference>
<feature type="region of interest" description="Disordered" evidence="12">
    <location>
        <begin position="487"/>
        <end position="521"/>
    </location>
</feature>
<dbReference type="SUPFAM" id="SSF57196">
    <property type="entry name" value="EGF/Laminin"/>
    <property type="match status" value="2"/>
</dbReference>
<evidence type="ECO:0000256" key="6">
    <source>
        <dbReference type="ARBA" id="ARBA00022729"/>
    </source>
</evidence>
<keyword evidence="10" id="KW-0325">Glycoprotein</keyword>
<feature type="domain" description="Anaphylatoxin-like" evidence="14">
    <location>
        <begin position="449"/>
        <end position="481"/>
    </location>
</feature>
<dbReference type="InterPro" id="IPR000152">
    <property type="entry name" value="EGF-type_Asp/Asn_hydroxyl_site"/>
</dbReference>
<dbReference type="PROSITE" id="PS01186">
    <property type="entry name" value="EGF_2"/>
    <property type="match status" value="3"/>
</dbReference>
<dbReference type="Pfam" id="PF22914">
    <property type="entry name" value="Fibulin_C"/>
    <property type="match status" value="1"/>
</dbReference>
<accession>A0A3B5B6M5</accession>
<dbReference type="SMART" id="SM00179">
    <property type="entry name" value="EGF_CA"/>
    <property type="match status" value="10"/>
</dbReference>
<feature type="chain" id="PRO_5017324146" evidence="13">
    <location>
        <begin position="29"/>
        <end position="1096"/>
    </location>
</feature>
<dbReference type="InterPro" id="IPR055088">
    <property type="entry name" value="Fibulin_C"/>
</dbReference>
<dbReference type="InterPro" id="IPR050751">
    <property type="entry name" value="ECM_structural_protein"/>
</dbReference>
<feature type="signal peptide" evidence="13">
    <location>
        <begin position="1"/>
        <end position="28"/>
    </location>
</feature>
<dbReference type="InterPro" id="IPR018097">
    <property type="entry name" value="EGF_Ca-bd_CS"/>
</dbReference>
<dbReference type="GO" id="GO:0005509">
    <property type="term" value="F:calcium ion binding"/>
    <property type="evidence" value="ECO:0007669"/>
    <property type="project" value="InterPro"/>
</dbReference>
<dbReference type="InterPro" id="IPR000020">
    <property type="entry name" value="Anaphylatoxin/fibulin"/>
</dbReference>
<comment type="similarity">
    <text evidence="2">Belongs to the fibulin family.</text>
</comment>
<keyword evidence="9" id="KW-1015">Disulfide bond</keyword>
<dbReference type="FunFam" id="2.10.25.10:FF:000139">
    <property type="entry name" value="Fibulin-1"/>
    <property type="match status" value="1"/>
</dbReference>
<dbReference type="GO" id="GO:0005576">
    <property type="term" value="C:extracellular region"/>
    <property type="evidence" value="ECO:0007669"/>
    <property type="project" value="InterPro"/>
</dbReference>
<evidence type="ECO:0000256" key="7">
    <source>
        <dbReference type="ARBA" id="ARBA00022737"/>
    </source>
</evidence>
<dbReference type="InterPro" id="IPR026823">
    <property type="entry name" value="cEGF"/>
</dbReference>
<dbReference type="Pfam" id="PF24532">
    <property type="entry name" value="FIBL-2"/>
    <property type="match status" value="1"/>
</dbReference>
<dbReference type="SMART" id="SM00181">
    <property type="entry name" value="EGF"/>
    <property type="match status" value="10"/>
</dbReference>
<gene>
    <name evidence="16" type="primary">FBLN2</name>
</gene>
<feature type="domain" description="EGF-like" evidence="15">
    <location>
        <begin position="855"/>
        <end position="893"/>
    </location>
</feature>
<evidence type="ECO:0000256" key="2">
    <source>
        <dbReference type="ARBA" id="ARBA00006127"/>
    </source>
</evidence>
<dbReference type="PROSITE" id="PS01187">
    <property type="entry name" value="EGF_CA"/>
    <property type="match status" value="4"/>
</dbReference>
<evidence type="ECO:0000256" key="10">
    <source>
        <dbReference type="ARBA" id="ARBA00023180"/>
    </source>
</evidence>
<keyword evidence="4" id="KW-0272">Extracellular matrix</keyword>
<evidence type="ECO:0000256" key="3">
    <source>
        <dbReference type="ARBA" id="ARBA00022525"/>
    </source>
</evidence>
<dbReference type="PANTHER" id="PTHR24034">
    <property type="entry name" value="EGF-LIKE DOMAIN-CONTAINING PROTEIN"/>
    <property type="match status" value="1"/>
</dbReference>
<dbReference type="SMART" id="SM00104">
    <property type="entry name" value="ANATO"/>
    <property type="match status" value="2"/>
</dbReference>
<organism evidence="16">
    <name type="scientific">Stegastes partitus</name>
    <name type="common">bicolor damselfish</name>
    <dbReference type="NCBI Taxonomy" id="144197"/>
    <lineage>
        <taxon>Eukaryota</taxon>
        <taxon>Metazoa</taxon>
        <taxon>Chordata</taxon>
        <taxon>Craniata</taxon>
        <taxon>Vertebrata</taxon>
        <taxon>Euteleostomi</taxon>
        <taxon>Actinopterygii</taxon>
        <taxon>Neopterygii</taxon>
        <taxon>Teleostei</taxon>
        <taxon>Neoteleostei</taxon>
        <taxon>Acanthomorphata</taxon>
        <taxon>Ovalentaria</taxon>
        <taxon>Pomacentridae</taxon>
        <taxon>Stegastes</taxon>
    </lineage>
</organism>
<dbReference type="Ensembl" id="ENSSPAT00000028962.1">
    <property type="protein sequence ID" value="ENSSPAP00000028501.1"/>
    <property type="gene ID" value="ENSSPAG00000021388.1"/>
</dbReference>
<feature type="compositionally biased region" description="Basic and acidic residues" evidence="12">
    <location>
        <begin position="278"/>
        <end position="290"/>
    </location>
</feature>
<feature type="compositionally biased region" description="Low complexity" evidence="12">
    <location>
        <begin position="317"/>
        <end position="326"/>
    </location>
</feature>
<dbReference type="GO" id="GO:0071944">
    <property type="term" value="C:cell periphery"/>
    <property type="evidence" value="ECO:0007669"/>
    <property type="project" value="UniProtKB-ARBA"/>
</dbReference>
<dbReference type="AlphaFoldDB" id="A0A3B5B6M5"/>
<dbReference type="PROSITE" id="PS50026">
    <property type="entry name" value="EGF_3"/>
    <property type="match status" value="4"/>
</dbReference>
<evidence type="ECO:0000256" key="5">
    <source>
        <dbReference type="ARBA" id="ARBA00022536"/>
    </source>
</evidence>
<dbReference type="InterPro" id="IPR049883">
    <property type="entry name" value="NOTCH1_EGF-like"/>
</dbReference>
<feature type="compositionally biased region" description="Polar residues" evidence="12">
    <location>
        <begin position="246"/>
        <end position="277"/>
    </location>
</feature>
<feature type="domain" description="EGF-like" evidence="15">
    <location>
        <begin position="770"/>
        <end position="808"/>
    </location>
</feature>
<keyword evidence="5 11" id="KW-0245">EGF-like domain</keyword>
<dbReference type="PROSITE" id="PS00010">
    <property type="entry name" value="ASX_HYDROXYL"/>
    <property type="match status" value="5"/>
</dbReference>
<keyword evidence="8" id="KW-0106">Calcium</keyword>
<dbReference type="PROSITE" id="PS01178">
    <property type="entry name" value="ANAPHYLATOXIN_2"/>
    <property type="match status" value="2"/>
</dbReference>
<feature type="domain" description="EGF-like" evidence="15">
    <location>
        <begin position="529"/>
        <end position="570"/>
    </location>
</feature>
<reference evidence="16" key="1">
    <citation type="submission" date="2023-09" db="UniProtKB">
        <authorList>
            <consortium name="Ensembl"/>
        </authorList>
    </citation>
    <scope>IDENTIFICATION</scope>
</reference>
<feature type="domain" description="EGF-like" evidence="15">
    <location>
        <begin position="813"/>
        <end position="854"/>
    </location>
</feature>
<evidence type="ECO:0000256" key="12">
    <source>
        <dbReference type="SAM" id="MobiDB-lite"/>
    </source>
</evidence>
<evidence type="ECO:0000313" key="16">
    <source>
        <dbReference type="Ensembl" id="ENSSPAP00000028501.1"/>
    </source>
</evidence>
<dbReference type="CDD" id="cd00054">
    <property type="entry name" value="EGF_CA"/>
    <property type="match status" value="4"/>
</dbReference>
<dbReference type="InterPro" id="IPR056612">
    <property type="entry name" value="FIBL-2_dom"/>
</dbReference>
<dbReference type="SUPFAM" id="SSF57184">
    <property type="entry name" value="Growth factor receptor domain"/>
    <property type="match status" value="2"/>
</dbReference>
<protein>
    <submittedName>
        <fullName evidence="16">Fibulin-2-like</fullName>
    </submittedName>
</protein>
<keyword evidence="3" id="KW-0964">Secreted</keyword>
<evidence type="ECO:0000256" key="4">
    <source>
        <dbReference type="ARBA" id="ARBA00022530"/>
    </source>
</evidence>
<evidence type="ECO:0000256" key="13">
    <source>
        <dbReference type="SAM" id="SignalP"/>
    </source>
</evidence>
<dbReference type="FunFam" id="2.10.25.10:FF:000078">
    <property type="entry name" value="Fibulin-1"/>
    <property type="match status" value="2"/>
</dbReference>
<evidence type="ECO:0000256" key="8">
    <source>
        <dbReference type="ARBA" id="ARBA00022837"/>
    </source>
</evidence>
<dbReference type="PANTHER" id="PTHR24034:SF158">
    <property type="entry name" value="FIBULIN 2"/>
    <property type="match status" value="1"/>
</dbReference>
<dbReference type="FunFam" id="2.10.25.10:FF:000010">
    <property type="entry name" value="Pro-epidermal growth factor"/>
    <property type="match status" value="2"/>
</dbReference>
<dbReference type="Pfam" id="PF07645">
    <property type="entry name" value="EGF_CA"/>
    <property type="match status" value="5"/>
</dbReference>
<dbReference type="InterPro" id="IPR009030">
    <property type="entry name" value="Growth_fac_rcpt_cys_sf"/>
</dbReference>
<evidence type="ECO:0000256" key="9">
    <source>
        <dbReference type="ARBA" id="ARBA00023157"/>
    </source>
</evidence>
<dbReference type="STRING" id="144197.ENSSPAP00000028501"/>
<name>A0A3B5B6M5_9TELE</name>
<evidence type="ECO:0000256" key="11">
    <source>
        <dbReference type="PROSITE-ProRule" id="PRU00076"/>
    </source>
</evidence>
<dbReference type="FunFam" id="2.10.25.10:FF:000341">
    <property type="entry name" value="Fibulin 2"/>
    <property type="match status" value="1"/>
</dbReference>
<proteinExistence type="inferred from homology"/>
<dbReference type="GeneTree" id="ENSGT00940000156047"/>
<feature type="domain" description="Anaphylatoxin-like" evidence="14">
    <location>
        <begin position="416"/>
        <end position="447"/>
    </location>
</feature>
<feature type="region of interest" description="Disordered" evidence="12">
    <location>
        <begin position="225"/>
        <end position="351"/>
    </location>
</feature>
<dbReference type="GO" id="GO:0030855">
    <property type="term" value="P:epithelial cell differentiation"/>
    <property type="evidence" value="ECO:0007669"/>
    <property type="project" value="UniProtKB-ARBA"/>
</dbReference>
<sequence>RVVMYEPESVWAATFLCLVIFCVDVCRSQNDCTGVDCPAPQNCIETVLEKGACCPTCTQRGCTCEGYQYYDCVQAGFQKGKVPEGESYFVDFGSTECSCPQGGGKISCHFIPCPEIPPNCIEILQPADGCLECGRIGCTHGNKKYEAGHSFQLDQCQVCHCPNEGGRLMCSPVPGCDLLSANKPMRVTTTENNNPLRDISSRHDGQQTSFVEPFSKLALRNTLPLYKQDPPSFGTENYDYTPAEPATSSTIQDLAQPLESTTLPPVYPKSSSATFSSQDDRRHELKEKQKSPNPQRSSEDEVTHNMDPTTTGAQSKTLTSLTSTTTQRVTTEGHRPQEETGEITMRHNSDRKKVLDKSGSGCLCFITVSAKELVKTCCETGEKWASANGHCSNMEPPTKDRTAQQQCCLGSLRESRCLAGMNAAKAGSVCEEDASDKCGVDSYKECCGCCSLGLQFRSEGHHCEAHQYLGFHCRHIFLTCCEGREGRTGNQDVRSPDPVSDSPYPKEAFSIGEEQDGGNAVEGPVEVEDMDECLIYGGSICHHRCINTVGSYRCECFPGYVLQEDASTCPTSPLPPPTQPAYISFDLIISNYFTVLLLGNGICEQQCTPVGGRPQCSCLPGFSLRADGRTCEDINECLSARACQVNERCMNTAGSYVCQRLITCPPGYQINNDLCEDINECVQGSHNCGAGFQCVNTEGSFRCNPSARCPAGFKQDQQGSCVDVDECAALTPPCSPAFNCINTVGSYLCNRKIICSRGYHSSPDGSRCVDVDECQDSLRRCEEGQRCHNLPGSYRCDCQTGYQHDLFRRMCVDVNECWQYPGRLCAQTCENTPGSYECSCTSGFRLSSDGKNCEDVNECLASPCSQECANIYGSYQCYCRQGYYLREDGHTCEDIDECSQSIGHLCTYKCVNVPGSYQCACPEYGYTMSPNGRSCRDIDECTTRAHNCSLAETCYNIQGGYRCLSFSCPPNYRKVSDTRCERISCPNYLECQNSPLRITYYYLSFQSNIVIPAQIFRIGPSPAYSGDNVIVSITQGNEENYFSTRKLNAYTGAVYLHRQVQGPRDFLIDVEMKLWRQGTFTTFQAKIYVFITANSL</sequence>
<comment type="subcellular location">
    <subcellularLocation>
        <location evidence="1">Secreted</location>
        <location evidence="1">Extracellular space</location>
        <location evidence="1">Extracellular matrix</location>
    </subcellularLocation>
</comment>
<dbReference type="Pfam" id="PF12662">
    <property type="entry name" value="cEGF"/>
    <property type="match status" value="3"/>
</dbReference>
<evidence type="ECO:0000256" key="1">
    <source>
        <dbReference type="ARBA" id="ARBA00004498"/>
    </source>
</evidence>
<evidence type="ECO:0000259" key="15">
    <source>
        <dbReference type="PROSITE" id="PS50026"/>
    </source>
</evidence>
<feature type="compositionally biased region" description="Polar residues" evidence="12">
    <location>
        <begin position="306"/>
        <end position="316"/>
    </location>
</feature>
<dbReference type="InterPro" id="IPR001881">
    <property type="entry name" value="EGF-like_Ca-bd_dom"/>
</dbReference>
<dbReference type="InterPro" id="IPR000742">
    <property type="entry name" value="EGF"/>
</dbReference>